<dbReference type="Proteomes" id="UP000268652">
    <property type="component" value="Unassembled WGS sequence"/>
</dbReference>
<dbReference type="GO" id="GO:0033971">
    <property type="term" value="F:hydroxyisourate hydrolase activity"/>
    <property type="evidence" value="ECO:0007669"/>
    <property type="project" value="UniProtKB-EC"/>
</dbReference>
<dbReference type="InterPro" id="IPR018020">
    <property type="entry name" value="OHCU_decarboxylase"/>
</dbReference>
<evidence type="ECO:0000313" key="12">
    <source>
        <dbReference type="EMBL" id="RKN15890.1"/>
    </source>
</evidence>
<evidence type="ECO:0000313" key="14">
    <source>
        <dbReference type="Proteomes" id="UP000275024"/>
    </source>
</evidence>
<dbReference type="AlphaFoldDB" id="A0A3A9W1X6"/>
<dbReference type="CDD" id="cd05822">
    <property type="entry name" value="TLP_HIUase"/>
    <property type="match status" value="1"/>
</dbReference>
<dbReference type="InterPro" id="IPR036778">
    <property type="entry name" value="OHCU_decarboxylase_sf"/>
</dbReference>
<feature type="domain" description="Oxo-4-hydroxy-4-carboxy-5-ureidoimidazoline decarboxylase" evidence="10">
    <location>
        <begin position="8"/>
        <end position="156"/>
    </location>
</feature>
<dbReference type="GO" id="GO:0019628">
    <property type="term" value="P:urate catabolic process"/>
    <property type="evidence" value="ECO:0007669"/>
    <property type="project" value="TreeGrafter"/>
</dbReference>
<dbReference type="SUPFAM" id="SSF49472">
    <property type="entry name" value="Transthyretin (synonym: prealbumin)"/>
    <property type="match status" value="1"/>
</dbReference>
<sequence>MPGLSWLNGADERAVRQALRRVCASSAWGGRVLAERPFAHHEALLVANDTATAALTDEGLAEAIGGHPPIGRPEDGDAASAREQAGMAGAPADLKAEMLALNLAYQDRFGHVFLICATGLSAEQLRDALRLRLGNSPDAEREIVRAELGKINRIRLTRLTESAATVSTHVLDTARGRPATGVPVTLSAAAAPAGPWVAHAASLTDEDGRCAQLPALPGDTALARLTFAVEPYLAGPAGPDDGAGAAFFPEATVVFSVVPGEHYHVPLLLSPFGYSVYRGS</sequence>
<organism evidence="11 14">
    <name type="scientific">Streptomyces radicis</name>
    <dbReference type="NCBI Taxonomy" id="1750517"/>
    <lineage>
        <taxon>Bacteria</taxon>
        <taxon>Bacillati</taxon>
        <taxon>Actinomycetota</taxon>
        <taxon>Actinomycetes</taxon>
        <taxon>Kitasatosporales</taxon>
        <taxon>Streptomycetaceae</taxon>
        <taxon>Streptomyces</taxon>
    </lineage>
</organism>
<dbReference type="Pfam" id="PF00576">
    <property type="entry name" value="Transthyretin"/>
    <property type="match status" value="1"/>
</dbReference>
<dbReference type="OrthoDB" id="5243781at2"/>
<feature type="region of interest" description="Disordered" evidence="8">
    <location>
        <begin position="62"/>
        <end position="85"/>
    </location>
</feature>
<dbReference type="PANTHER" id="PTHR43466">
    <property type="entry name" value="2-OXO-4-HYDROXY-4-CARBOXY-5-UREIDOIMIDAZOLINE DECARBOXYLASE-RELATED"/>
    <property type="match status" value="1"/>
</dbReference>
<dbReference type="InterPro" id="IPR014306">
    <property type="entry name" value="Hydroxyisourate_hydrolase"/>
</dbReference>
<dbReference type="Proteomes" id="UP000275024">
    <property type="component" value="Unassembled WGS sequence"/>
</dbReference>
<evidence type="ECO:0000259" key="10">
    <source>
        <dbReference type="Pfam" id="PF09349"/>
    </source>
</evidence>
<dbReference type="PROSITE" id="PS00769">
    <property type="entry name" value="TRANSTHYRETIN_2"/>
    <property type="match status" value="1"/>
</dbReference>
<feature type="domain" description="Transthyretin/hydroxyisourate hydrolase" evidence="9">
    <location>
        <begin position="166"/>
        <end position="279"/>
    </location>
</feature>
<dbReference type="Pfam" id="PF09349">
    <property type="entry name" value="OHCU_decarbox"/>
    <property type="match status" value="1"/>
</dbReference>
<evidence type="ECO:0000256" key="8">
    <source>
        <dbReference type="SAM" id="MobiDB-lite"/>
    </source>
</evidence>
<dbReference type="NCBIfam" id="NF010372">
    <property type="entry name" value="PRK13798.1"/>
    <property type="match status" value="1"/>
</dbReference>
<dbReference type="NCBIfam" id="TIGR02962">
    <property type="entry name" value="hdxy_isourate"/>
    <property type="match status" value="1"/>
</dbReference>
<dbReference type="NCBIfam" id="TIGR03180">
    <property type="entry name" value="UraD_2"/>
    <property type="match status" value="1"/>
</dbReference>
<evidence type="ECO:0000313" key="13">
    <source>
        <dbReference type="Proteomes" id="UP000268652"/>
    </source>
</evidence>
<dbReference type="InterPro" id="IPR017595">
    <property type="entry name" value="OHCU_decarboxylase-2"/>
</dbReference>
<evidence type="ECO:0000256" key="1">
    <source>
        <dbReference type="ARBA" id="ARBA00001043"/>
    </source>
</evidence>
<keyword evidence="6" id="KW-0378">Hydrolase</keyword>
<keyword evidence="5" id="KW-0210">Decarboxylase</keyword>
<dbReference type="PROSITE" id="PS00768">
    <property type="entry name" value="TRANSTHYRETIN_1"/>
    <property type="match status" value="1"/>
</dbReference>
<dbReference type="InterPro" id="IPR023419">
    <property type="entry name" value="Transthyretin_CS"/>
</dbReference>
<keyword evidence="7 11" id="KW-0456">Lyase</keyword>
<reference evidence="13 14" key="1">
    <citation type="submission" date="2018-09" db="EMBL/GenBank/DDBJ databases">
        <title>Streptomyces sp. nov. DS1-2, an endophytic actinomycete isolated from roots of Dendrobium scabrilingue.</title>
        <authorList>
            <person name="Kuncharoen N."/>
            <person name="Kudo T."/>
            <person name="Ohkuma M."/>
            <person name="Yuki M."/>
            <person name="Tanasupawat S."/>
        </authorList>
    </citation>
    <scope>NUCLEOTIDE SEQUENCE [LARGE SCALE GENOMIC DNA]</scope>
    <source>
        <strain evidence="11 14">AZ1-7</strain>
        <strain evidence="12 13">DS1-2</strain>
    </source>
</reference>
<evidence type="ECO:0000313" key="11">
    <source>
        <dbReference type="EMBL" id="RKN06970.1"/>
    </source>
</evidence>
<comment type="caution">
    <text evidence="11">The sequence shown here is derived from an EMBL/GenBank/DDBJ whole genome shotgun (WGS) entry which is preliminary data.</text>
</comment>
<dbReference type="InterPro" id="IPR036817">
    <property type="entry name" value="Transthyretin/HIU_hydrolase_sf"/>
</dbReference>
<dbReference type="Gene3D" id="1.10.3330.10">
    <property type="entry name" value="Oxo-4-hydroxy-4-carboxy-5-ureidoimidazoline decarboxylase"/>
    <property type="match status" value="1"/>
</dbReference>
<evidence type="ECO:0000256" key="4">
    <source>
        <dbReference type="ARBA" id="ARBA00022631"/>
    </source>
</evidence>
<proteinExistence type="predicted"/>
<dbReference type="Gene3D" id="2.60.40.180">
    <property type="entry name" value="Transthyretin/hydroxyisourate hydrolase domain"/>
    <property type="match status" value="1"/>
</dbReference>
<dbReference type="GO" id="GO:0006144">
    <property type="term" value="P:purine nucleobase metabolic process"/>
    <property type="evidence" value="ECO:0007669"/>
    <property type="project" value="UniProtKB-KW"/>
</dbReference>
<keyword evidence="4" id="KW-0659">Purine metabolism</keyword>
<dbReference type="PANTHER" id="PTHR43466:SF1">
    <property type="entry name" value="2-OXO-4-HYDROXY-4-CARBOXY-5-UREIDOIMIDAZOLINE DECARBOXYLASE-RELATED"/>
    <property type="match status" value="1"/>
</dbReference>
<protein>
    <submittedName>
        <fullName evidence="11">2-oxo-4-hydroxy-4-carboxy-5-ureidoimidazoline decarboxylase</fullName>
        <ecNumber evidence="11">4.1.1.97</ecNumber>
    </submittedName>
</protein>
<dbReference type="EC" id="4.1.1.97" evidence="11"/>
<evidence type="ECO:0000256" key="7">
    <source>
        <dbReference type="ARBA" id="ARBA00023239"/>
    </source>
</evidence>
<evidence type="ECO:0000256" key="6">
    <source>
        <dbReference type="ARBA" id="ARBA00022801"/>
    </source>
</evidence>
<dbReference type="EMBL" id="RBDY01000030">
    <property type="protein sequence ID" value="RKN15890.1"/>
    <property type="molecule type" value="Genomic_DNA"/>
</dbReference>
<evidence type="ECO:0000256" key="5">
    <source>
        <dbReference type="ARBA" id="ARBA00022793"/>
    </source>
</evidence>
<comment type="catalytic activity">
    <reaction evidence="2">
        <text>5-hydroxy-2-oxo-4-ureido-2,5-dihydro-1H-imidazole-5-carboxylate + H(+) = (S)-allantoin + CO2</text>
        <dbReference type="Rhea" id="RHEA:26301"/>
        <dbReference type="ChEBI" id="CHEBI:15378"/>
        <dbReference type="ChEBI" id="CHEBI:15678"/>
        <dbReference type="ChEBI" id="CHEBI:16526"/>
        <dbReference type="ChEBI" id="CHEBI:58639"/>
        <dbReference type="EC" id="4.1.1.97"/>
    </reaction>
</comment>
<keyword evidence="13" id="KW-1185">Reference proteome</keyword>
<accession>A0A3A9W1X6</accession>
<dbReference type="GO" id="GO:0051997">
    <property type="term" value="F:2-oxo-4-hydroxy-4-carboxy-5-ureidoimidazoline decarboxylase activity"/>
    <property type="evidence" value="ECO:0007669"/>
    <property type="project" value="UniProtKB-EC"/>
</dbReference>
<gene>
    <name evidence="11" type="primary">uraD</name>
    <name evidence="12" type="ORF">D7318_26865</name>
    <name evidence="11" type="ORF">D7319_19930</name>
</gene>
<evidence type="ECO:0000256" key="3">
    <source>
        <dbReference type="ARBA" id="ARBA00004754"/>
    </source>
</evidence>
<comment type="pathway">
    <text evidence="3">Purine metabolism; urate degradation; (S)-allantoin from urate: step 3/3.</text>
</comment>
<dbReference type="SUPFAM" id="SSF158694">
    <property type="entry name" value="UraD-Like"/>
    <property type="match status" value="1"/>
</dbReference>
<comment type="catalytic activity">
    <reaction evidence="1">
        <text>5-hydroxyisourate + H2O = 5-hydroxy-2-oxo-4-ureido-2,5-dihydro-1H-imidazole-5-carboxylate + H(+)</text>
        <dbReference type="Rhea" id="RHEA:23736"/>
        <dbReference type="ChEBI" id="CHEBI:15377"/>
        <dbReference type="ChEBI" id="CHEBI:15378"/>
        <dbReference type="ChEBI" id="CHEBI:18072"/>
        <dbReference type="ChEBI" id="CHEBI:58639"/>
        <dbReference type="EC" id="3.5.2.17"/>
    </reaction>
</comment>
<evidence type="ECO:0000256" key="2">
    <source>
        <dbReference type="ARBA" id="ARBA00001163"/>
    </source>
</evidence>
<evidence type="ECO:0000259" key="9">
    <source>
        <dbReference type="Pfam" id="PF00576"/>
    </source>
</evidence>
<name>A0A3A9W1X6_9ACTN</name>
<dbReference type="InterPro" id="IPR023416">
    <property type="entry name" value="Transthyretin/HIU_hydrolase_d"/>
</dbReference>
<dbReference type="EMBL" id="RBDX01000017">
    <property type="protein sequence ID" value="RKN06970.1"/>
    <property type="molecule type" value="Genomic_DNA"/>
</dbReference>
<dbReference type="InterPro" id="IPR023418">
    <property type="entry name" value="Thyroxine_BS"/>
</dbReference>